<keyword evidence="3" id="KW-0808">Transferase</keyword>
<organism evidence="3 4">
    <name type="scientific">Streptomyces chisholmiae</name>
    <dbReference type="NCBI Taxonomy" id="3075540"/>
    <lineage>
        <taxon>Bacteria</taxon>
        <taxon>Bacillati</taxon>
        <taxon>Actinomycetota</taxon>
        <taxon>Actinomycetes</taxon>
        <taxon>Kitasatosporales</taxon>
        <taxon>Streptomycetaceae</taxon>
        <taxon>Streptomyces</taxon>
    </lineage>
</organism>
<reference evidence="4" key="1">
    <citation type="submission" date="2023-07" db="EMBL/GenBank/DDBJ databases">
        <title>30 novel species of actinomycetes from the DSMZ collection.</title>
        <authorList>
            <person name="Nouioui I."/>
        </authorList>
    </citation>
    <scope>NUCLEOTIDE SEQUENCE [LARGE SCALE GENOMIC DNA]</scope>
    <source>
        <strain evidence="4">DSM 44915</strain>
    </source>
</reference>
<evidence type="ECO:0000256" key="1">
    <source>
        <dbReference type="SAM" id="MobiDB-lite"/>
    </source>
</evidence>
<dbReference type="EC" id="2.7.1.-" evidence="3"/>
<evidence type="ECO:0000313" key="4">
    <source>
        <dbReference type="Proteomes" id="UP001183410"/>
    </source>
</evidence>
<dbReference type="EMBL" id="JAVREO010000004">
    <property type="protein sequence ID" value="MDT0266391.1"/>
    <property type="molecule type" value="Genomic_DNA"/>
</dbReference>
<dbReference type="InterPro" id="IPR011009">
    <property type="entry name" value="Kinase-like_dom_sf"/>
</dbReference>
<sequence length="269" mass="29821">MTEREPAPGDGEVAGGAEVLQDTPHRRIERVGATVRRPAQPWTPAVRALLRHLETVGFRYAPRALGADAVGRETLGYLAGEAGPAGWARIVPDDGLRAFARLLRDYHRAVADFHPAPDLAWCDGSTGRGPRQLVCHGDFGPWNVVWRGGRPVGLLDWDYARPADPRHDIGYALEYAAPARDDAECLRWLAYPKPPDRRRRIEVFAEAYGLDTTEGLVDAIIDAQERTVALVRQLAAAGHQPQADWLADGHLTELTHRTAWTRAHRHLLE</sequence>
<feature type="region of interest" description="Disordered" evidence="1">
    <location>
        <begin position="1"/>
        <end position="25"/>
    </location>
</feature>
<comment type="caution">
    <text evidence="3">The sequence shown here is derived from an EMBL/GenBank/DDBJ whole genome shotgun (WGS) entry which is preliminary data.</text>
</comment>
<gene>
    <name evidence="3" type="ORF">RM844_08790</name>
</gene>
<dbReference type="Pfam" id="PF01636">
    <property type="entry name" value="APH"/>
    <property type="match status" value="1"/>
</dbReference>
<keyword evidence="4" id="KW-1185">Reference proteome</keyword>
<protein>
    <submittedName>
        <fullName evidence="3">Aminoglycoside phosphotransferase family protein</fullName>
        <ecNumber evidence="3">2.7.1.-</ecNumber>
    </submittedName>
</protein>
<dbReference type="GO" id="GO:0016740">
    <property type="term" value="F:transferase activity"/>
    <property type="evidence" value="ECO:0007669"/>
    <property type="project" value="UniProtKB-KW"/>
</dbReference>
<evidence type="ECO:0000259" key="2">
    <source>
        <dbReference type="Pfam" id="PF01636"/>
    </source>
</evidence>
<dbReference type="Proteomes" id="UP001183410">
    <property type="component" value="Unassembled WGS sequence"/>
</dbReference>
<dbReference type="SUPFAM" id="SSF56112">
    <property type="entry name" value="Protein kinase-like (PK-like)"/>
    <property type="match status" value="1"/>
</dbReference>
<accession>A0ABU2JNS6</accession>
<dbReference type="RefSeq" id="WP_311666408.1">
    <property type="nucleotide sequence ID" value="NZ_JAVREO010000004.1"/>
</dbReference>
<feature type="domain" description="Aminoglycoside phosphotransferase" evidence="2">
    <location>
        <begin position="130"/>
        <end position="190"/>
    </location>
</feature>
<dbReference type="InterPro" id="IPR002575">
    <property type="entry name" value="Aminoglycoside_PTrfase"/>
</dbReference>
<name>A0ABU2JNS6_9ACTN</name>
<evidence type="ECO:0000313" key="3">
    <source>
        <dbReference type="EMBL" id="MDT0266391.1"/>
    </source>
</evidence>
<proteinExistence type="predicted"/>
<dbReference type="Gene3D" id="3.90.1200.10">
    <property type="match status" value="1"/>
</dbReference>